<keyword evidence="4" id="KW-1185">Reference proteome</keyword>
<feature type="compositionally biased region" description="Polar residues" evidence="1">
    <location>
        <begin position="187"/>
        <end position="200"/>
    </location>
</feature>
<evidence type="ECO:0000313" key="4">
    <source>
        <dbReference type="Proteomes" id="UP001497444"/>
    </source>
</evidence>
<feature type="compositionally biased region" description="Basic and acidic residues" evidence="1">
    <location>
        <begin position="206"/>
        <end position="219"/>
    </location>
</feature>
<dbReference type="SUPFAM" id="SSF52402">
    <property type="entry name" value="Adenine nucleotide alpha hydrolases-like"/>
    <property type="match status" value="1"/>
</dbReference>
<evidence type="ECO:0000313" key="3">
    <source>
        <dbReference type="EMBL" id="CAK9262673.1"/>
    </source>
</evidence>
<feature type="region of interest" description="Disordered" evidence="1">
    <location>
        <begin position="181"/>
        <end position="219"/>
    </location>
</feature>
<dbReference type="InterPro" id="IPR006015">
    <property type="entry name" value="Universal_stress_UspA"/>
</dbReference>
<dbReference type="PANTHER" id="PTHR31966:SF3">
    <property type="entry name" value="OS05G0501700 PROTEIN"/>
    <property type="match status" value="1"/>
</dbReference>
<dbReference type="InterPro" id="IPR014729">
    <property type="entry name" value="Rossmann-like_a/b/a_fold"/>
</dbReference>
<dbReference type="InterPro" id="IPR044162">
    <property type="entry name" value="PHOS32/34"/>
</dbReference>
<dbReference type="Gene3D" id="3.40.50.620">
    <property type="entry name" value="HUPs"/>
    <property type="match status" value="1"/>
</dbReference>
<dbReference type="EMBL" id="OZ020110">
    <property type="protein sequence ID" value="CAK9262673.1"/>
    <property type="molecule type" value="Genomic_DNA"/>
</dbReference>
<organism evidence="3 4">
    <name type="scientific">Sphagnum jensenii</name>
    <dbReference type="NCBI Taxonomy" id="128206"/>
    <lineage>
        <taxon>Eukaryota</taxon>
        <taxon>Viridiplantae</taxon>
        <taxon>Streptophyta</taxon>
        <taxon>Embryophyta</taxon>
        <taxon>Bryophyta</taxon>
        <taxon>Sphagnophytina</taxon>
        <taxon>Sphagnopsida</taxon>
        <taxon>Sphagnales</taxon>
        <taxon>Sphagnaceae</taxon>
        <taxon>Sphagnum</taxon>
    </lineage>
</organism>
<dbReference type="Proteomes" id="UP001497444">
    <property type="component" value="Chromosome 15"/>
</dbReference>
<accession>A0ABP0W785</accession>
<dbReference type="CDD" id="cd23659">
    <property type="entry name" value="USP_At3g01520-like"/>
    <property type="match status" value="1"/>
</dbReference>
<sequence length="219" mass="24080">MQASKDPRVTMSGTHVSVGMGEESRKIAIAVDLSEESAYAVRWAVANYIRPGDHVTILHVRPTSVLYGADWGASDHILEADKESQQKAEEDFDTFTAAKSTELAKPLLELNIPHKIHIVKDHDMKERICLEIERLGFSAVVMGSRGVGATKHSRKSRLGSVSDYCVHHCDCPVVVVRLPEDKAGSKTPPNRSHSNLSPSAHQFPGPKKEDIDHKPTTES</sequence>
<dbReference type="Pfam" id="PF00582">
    <property type="entry name" value="Usp"/>
    <property type="match status" value="1"/>
</dbReference>
<feature type="domain" description="UspA" evidence="2">
    <location>
        <begin position="25"/>
        <end position="177"/>
    </location>
</feature>
<evidence type="ECO:0000256" key="1">
    <source>
        <dbReference type="SAM" id="MobiDB-lite"/>
    </source>
</evidence>
<reference evidence="3" key="1">
    <citation type="submission" date="2024-02" db="EMBL/GenBank/DDBJ databases">
        <authorList>
            <consortium name="ELIXIR-Norway"/>
            <consortium name="Elixir Norway"/>
        </authorList>
    </citation>
    <scope>NUCLEOTIDE SEQUENCE</scope>
</reference>
<gene>
    <name evidence="3" type="ORF">CSSPJE1EN1_LOCUS8151</name>
</gene>
<dbReference type="PANTHER" id="PTHR31966">
    <property type="entry name" value="OS01G0783500 PROTEIN"/>
    <property type="match status" value="1"/>
</dbReference>
<dbReference type="InterPro" id="IPR006016">
    <property type="entry name" value="UspA"/>
</dbReference>
<protein>
    <recommendedName>
        <fullName evidence="2">UspA domain-containing protein</fullName>
    </recommendedName>
</protein>
<proteinExistence type="predicted"/>
<name>A0ABP0W785_9BRYO</name>
<dbReference type="PRINTS" id="PR01438">
    <property type="entry name" value="UNVRSLSTRESS"/>
</dbReference>
<evidence type="ECO:0000259" key="2">
    <source>
        <dbReference type="Pfam" id="PF00582"/>
    </source>
</evidence>